<evidence type="ECO:0000313" key="2">
    <source>
        <dbReference type="Proteomes" id="UP000287651"/>
    </source>
</evidence>
<accession>A0A444EZS6</accession>
<gene>
    <name evidence="1" type="ORF">B296_00047240</name>
</gene>
<dbReference type="AlphaFoldDB" id="A0A444EZS6"/>
<sequence length="113" mass="13043">MLHEVGVFRQAIDKGLNLVDLRFRFFLQALHPEEPSLALVKVLQTRFKNIMAGFHRYKPLLVVFFPSWRSKLRLLRSRRIPNFSLVLFAIALLMSGSNSLRASLELTYGNLGQ</sequence>
<dbReference type="EMBL" id="AMZH03009144">
    <property type="protein sequence ID" value="RRT57474.1"/>
    <property type="molecule type" value="Genomic_DNA"/>
</dbReference>
<comment type="caution">
    <text evidence="1">The sequence shown here is derived from an EMBL/GenBank/DDBJ whole genome shotgun (WGS) entry which is preliminary data.</text>
</comment>
<dbReference type="Proteomes" id="UP000287651">
    <property type="component" value="Unassembled WGS sequence"/>
</dbReference>
<protein>
    <submittedName>
        <fullName evidence="1">Uncharacterized protein</fullName>
    </submittedName>
</protein>
<reference evidence="1 2" key="1">
    <citation type="journal article" date="2014" name="Agronomy (Basel)">
        <title>A Draft Genome Sequence for Ensete ventricosum, the Drought-Tolerant Tree Against Hunger.</title>
        <authorList>
            <person name="Harrison J."/>
            <person name="Moore K.A."/>
            <person name="Paszkiewicz K."/>
            <person name="Jones T."/>
            <person name="Grant M."/>
            <person name="Ambacheew D."/>
            <person name="Muzemil S."/>
            <person name="Studholme D.J."/>
        </authorList>
    </citation>
    <scope>NUCLEOTIDE SEQUENCE [LARGE SCALE GENOMIC DNA]</scope>
</reference>
<organism evidence="1 2">
    <name type="scientific">Ensete ventricosum</name>
    <name type="common">Abyssinian banana</name>
    <name type="synonym">Musa ensete</name>
    <dbReference type="NCBI Taxonomy" id="4639"/>
    <lineage>
        <taxon>Eukaryota</taxon>
        <taxon>Viridiplantae</taxon>
        <taxon>Streptophyta</taxon>
        <taxon>Embryophyta</taxon>
        <taxon>Tracheophyta</taxon>
        <taxon>Spermatophyta</taxon>
        <taxon>Magnoliopsida</taxon>
        <taxon>Liliopsida</taxon>
        <taxon>Zingiberales</taxon>
        <taxon>Musaceae</taxon>
        <taxon>Ensete</taxon>
    </lineage>
</organism>
<evidence type="ECO:0000313" key="1">
    <source>
        <dbReference type="EMBL" id="RRT57474.1"/>
    </source>
</evidence>
<name>A0A444EZS6_ENSVE</name>
<proteinExistence type="predicted"/>